<sequence length="83" mass="9273">MKSETCSKCGSNKIIHNTKIVDFGHGNAQKDLSVRIKTTDKTFFNKFERGQLKADICGSCGHTELSVNNPHELWQAHLKAKSL</sequence>
<protein>
    <submittedName>
        <fullName evidence="1">Uncharacterized protein</fullName>
    </submittedName>
</protein>
<name>A0ABV8AFM2_9FLAO</name>
<keyword evidence="2" id="KW-1185">Reference proteome</keyword>
<comment type="caution">
    <text evidence="1">The sequence shown here is derived from an EMBL/GenBank/DDBJ whole genome shotgun (WGS) entry which is preliminary data.</text>
</comment>
<proteinExistence type="predicted"/>
<dbReference type="EMBL" id="JBHSAT010000004">
    <property type="protein sequence ID" value="MFC3876219.1"/>
    <property type="molecule type" value="Genomic_DNA"/>
</dbReference>
<dbReference type="RefSeq" id="WP_386096930.1">
    <property type="nucleotide sequence ID" value="NZ_JBHSAT010000004.1"/>
</dbReference>
<evidence type="ECO:0000313" key="2">
    <source>
        <dbReference type="Proteomes" id="UP001595812"/>
    </source>
</evidence>
<dbReference type="Proteomes" id="UP001595812">
    <property type="component" value="Unassembled WGS sequence"/>
</dbReference>
<accession>A0ABV8AFM2</accession>
<evidence type="ECO:0000313" key="1">
    <source>
        <dbReference type="EMBL" id="MFC3876219.1"/>
    </source>
</evidence>
<reference evidence="2" key="1">
    <citation type="journal article" date="2019" name="Int. J. Syst. Evol. Microbiol.">
        <title>The Global Catalogue of Microorganisms (GCM) 10K type strain sequencing project: providing services to taxonomists for standard genome sequencing and annotation.</title>
        <authorList>
            <consortium name="The Broad Institute Genomics Platform"/>
            <consortium name="The Broad Institute Genome Sequencing Center for Infectious Disease"/>
            <person name="Wu L."/>
            <person name="Ma J."/>
        </authorList>
    </citation>
    <scope>NUCLEOTIDE SEQUENCE [LARGE SCALE GENOMIC DNA]</scope>
    <source>
        <strain evidence="2">CECT 8979</strain>
    </source>
</reference>
<gene>
    <name evidence="1" type="ORF">ACFOSX_03155</name>
</gene>
<organism evidence="1 2">
    <name type="scientific">Winogradskyella maritima</name>
    <dbReference type="NCBI Taxonomy" id="1517766"/>
    <lineage>
        <taxon>Bacteria</taxon>
        <taxon>Pseudomonadati</taxon>
        <taxon>Bacteroidota</taxon>
        <taxon>Flavobacteriia</taxon>
        <taxon>Flavobacteriales</taxon>
        <taxon>Flavobacteriaceae</taxon>
        <taxon>Winogradskyella</taxon>
    </lineage>
</organism>